<keyword evidence="2" id="KW-1185">Reference proteome</keyword>
<dbReference type="EMBL" id="CP048113">
    <property type="protein sequence ID" value="QHS60819.1"/>
    <property type="molecule type" value="Genomic_DNA"/>
</dbReference>
<organism evidence="1 2">
    <name type="scientific">Chitinophaga agri</name>
    <dbReference type="NCBI Taxonomy" id="2703787"/>
    <lineage>
        <taxon>Bacteria</taxon>
        <taxon>Pseudomonadati</taxon>
        <taxon>Bacteroidota</taxon>
        <taxon>Chitinophagia</taxon>
        <taxon>Chitinophagales</taxon>
        <taxon>Chitinophagaceae</taxon>
        <taxon>Chitinophaga</taxon>
    </lineage>
</organism>
<dbReference type="Proteomes" id="UP000476411">
    <property type="component" value="Chromosome"/>
</dbReference>
<proteinExistence type="predicted"/>
<evidence type="ECO:0000313" key="1">
    <source>
        <dbReference type="EMBL" id="QHS60819.1"/>
    </source>
</evidence>
<evidence type="ECO:0000313" key="2">
    <source>
        <dbReference type="Proteomes" id="UP000476411"/>
    </source>
</evidence>
<protein>
    <submittedName>
        <fullName evidence="1">Uncharacterized protein</fullName>
    </submittedName>
</protein>
<accession>A0A6B9ZGF1</accession>
<reference evidence="1 2" key="1">
    <citation type="submission" date="2020-01" db="EMBL/GenBank/DDBJ databases">
        <title>Complete genome sequence of Chitinophaga sp. H33E-04 isolated from quinoa roots.</title>
        <authorList>
            <person name="Weon H.-Y."/>
            <person name="Lee S.A."/>
        </authorList>
    </citation>
    <scope>NUCLEOTIDE SEQUENCE [LARGE SCALE GENOMIC DNA]</scope>
    <source>
        <strain evidence="1 2">H33E-04</strain>
    </source>
</reference>
<dbReference type="RefSeq" id="WP_162332504.1">
    <property type="nucleotide sequence ID" value="NZ_CP048113.1"/>
</dbReference>
<dbReference type="KEGG" id="chih:GWR21_14805"/>
<sequence>MAKKIKETPEDAPKKGRGRKIKTVEALIEDIAAKRKSLKSIFLSGDFISLRELESLFTKAMASEMGVNHTNFTAKFRTPVNFSLHEIHRLAHYIGIDPQLISKQADMEIASNKDLQVKLKKFKSVKDMKQYNSK</sequence>
<name>A0A6B9ZGF1_9BACT</name>
<dbReference type="AlphaFoldDB" id="A0A6B9ZGF1"/>
<gene>
    <name evidence="1" type="ORF">GWR21_14805</name>
</gene>